<comment type="similarity">
    <text evidence="3">Belongs to the RIX1/PELP1 family.</text>
</comment>
<evidence type="ECO:0000256" key="3">
    <source>
        <dbReference type="ARBA" id="ARBA00010511"/>
    </source>
</evidence>
<proteinExistence type="inferred from homology"/>
<feature type="region of interest" description="Disordered" evidence="7">
    <location>
        <begin position="459"/>
        <end position="500"/>
    </location>
</feature>
<reference evidence="10" key="1">
    <citation type="submission" date="2022-12" db="EMBL/GenBank/DDBJ databases">
        <authorList>
            <person name="Alioto T."/>
            <person name="Alioto T."/>
            <person name="Gomez Garrido J."/>
        </authorList>
    </citation>
    <scope>NUCLEOTIDE SEQUENCE</scope>
</reference>
<dbReference type="Proteomes" id="UP001178461">
    <property type="component" value="Chromosome 13"/>
</dbReference>
<feature type="compositionally biased region" description="Basic and acidic residues" evidence="7">
    <location>
        <begin position="1072"/>
        <end position="1082"/>
    </location>
</feature>
<protein>
    <submittedName>
        <fullName evidence="10">Proline-, glutamic acid- and leucine-rich protein 1</fullName>
    </submittedName>
</protein>
<dbReference type="GO" id="GO:0005737">
    <property type="term" value="C:cytoplasm"/>
    <property type="evidence" value="ECO:0007669"/>
    <property type="project" value="UniProtKB-SubCell"/>
</dbReference>
<evidence type="ECO:0000256" key="5">
    <source>
        <dbReference type="ARBA" id="ARBA00022737"/>
    </source>
</evidence>
<dbReference type="EMBL" id="OX395138">
    <property type="protein sequence ID" value="CAI5791689.1"/>
    <property type="molecule type" value="Genomic_DNA"/>
</dbReference>
<organism evidence="10 11">
    <name type="scientific">Podarcis lilfordi</name>
    <name type="common">Lilford's wall lizard</name>
    <dbReference type="NCBI Taxonomy" id="74358"/>
    <lineage>
        <taxon>Eukaryota</taxon>
        <taxon>Metazoa</taxon>
        <taxon>Chordata</taxon>
        <taxon>Craniata</taxon>
        <taxon>Vertebrata</taxon>
        <taxon>Euteleostomi</taxon>
        <taxon>Lepidosauria</taxon>
        <taxon>Squamata</taxon>
        <taxon>Bifurcata</taxon>
        <taxon>Unidentata</taxon>
        <taxon>Episquamata</taxon>
        <taxon>Laterata</taxon>
        <taxon>Lacertibaenia</taxon>
        <taxon>Lacertidae</taxon>
        <taxon>Podarcis</taxon>
    </lineage>
</organism>
<keyword evidence="5" id="KW-0677">Repeat</keyword>
<feature type="compositionally biased region" description="Pro residues" evidence="7">
    <location>
        <begin position="770"/>
        <end position="811"/>
    </location>
</feature>
<evidence type="ECO:0000259" key="9">
    <source>
        <dbReference type="Pfam" id="PF08167"/>
    </source>
</evidence>
<evidence type="ECO:0000256" key="4">
    <source>
        <dbReference type="ARBA" id="ARBA00022490"/>
    </source>
</evidence>
<dbReference type="PANTHER" id="PTHR34105:SF1">
    <property type="entry name" value="PROLINE-, GLUTAMIC ACID- AND LEUCINE-RICH PROTEIN 1"/>
    <property type="match status" value="1"/>
</dbReference>
<dbReference type="GO" id="GO:0006364">
    <property type="term" value="P:rRNA processing"/>
    <property type="evidence" value="ECO:0007669"/>
    <property type="project" value="TreeGrafter"/>
</dbReference>
<accession>A0AA35L8U9</accession>
<feature type="compositionally biased region" description="Low complexity" evidence="7">
    <location>
        <begin position="1083"/>
        <end position="1094"/>
    </location>
</feature>
<dbReference type="InterPro" id="IPR016024">
    <property type="entry name" value="ARM-type_fold"/>
</dbReference>
<keyword evidence="4" id="KW-0963">Cytoplasm</keyword>
<dbReference type="AlphaFoldDB" id="A0AA35L8U9"/>
<dbReference type="InterPro" id="IPR012980">
    <property type="entry name" value="PELP1_middle"/>
</dbReference>
<sequence>MAASGLSAGSCSSSSVLGGPGGAAPSGRLVLETLAGLLRGGAQAGGGPETTPGLAGLLRCAREAGGGGGAQASPTLGGLVSLSNTRLGSIKTRFEGLCLLSLLVTESSTEAFSQNCLGWLRSLQHLIQSQDPPPTMELAVLILRDLLEYSCQIPELARDIGTNHIPGLLTSLLALKPECQISTLEGSKACMMFYPRACGSLRGKLAAYFLARVDAETPHLQQLACDCYALLPSLGAGFTQGLKYTECWGQQAHCLLATLHSLLGTLYEGAETDPLHYEGPGVEILLPTPEDGEVNFILRLKHRFSGLAKCLCQMLSNDFVAPVSVPVQDILDLVCRALNISTKNISWFGDGPLRMLLLPSVHLETLDLLSALILACGPRLVRFGATLGRLFPQVLTTWSSGRDLFPPGQERPYSAVRTRLYEVLDLWVQSAGAACGILQGPRTQSEALLGHLISDISPPADTLKMRDSRPASDLKPSAPKKPKLSDLGTLGSLHPKQDSQANSSTCLAALRGLSRAVLLTGSLMKEQVHKRLQELVVPLLIRLGQAETPLGSPYASAPCRRELHRLLLALVLAPPPSWPPPFHCALRLFSQGRADPNLQVSSFCTEALAVCNALLHPRVPSLQLPLAAPPGGPQAPPPGPSELSPALASPFRPAPPAPFSAPRLLLPPPASSAANPLGLPPPGLASPAQLPPRLAPEEPSLPTSPGAAEAALGAKLRRSVFVHYDKEEEEDVEISLESDSDDSVVIVPKGQLGKGPGSAMVVAAIAAQAPTPPAPPPAPPAPPSPPPASEETPPEPPAPPLSLGVPLPPAPAAVLALPASPSPAAMDPPFPALVEEDPTVININSSEEEEDDEDDYPEDEEYFEEDEEEEEEYDEEDEEFGEDLEEEEDEEFDEEEGLTEEEEDEEEGLTEEEEEEEEEGEEEEQRVLPSLPPPLPPHRSDEEPPEVLPIKEEPPKLEEEEEEENEDEEAAAGLLMEVDEEAFHPPEEMAEEEEEGGRLERDPGKAEGQASPLRTAEGQSPLPSAAPLPSVKLEEEQGEKQPPQEEQEGPAAAAAPRTTTPQGQEEEEEEEVVVHEGGRREPGGAAPEAAALQGEAEKQEPPPGEEVGMRGRAGREVTAHVGKNIPSLTELCTVHLPLWGDSGAQGVTLTFQGERNLGRLSRQSRRPFISESWGQAPHRAKESCTAGGGTRCPPTSQFCDSIILSMKALQAESFVLFGKFVDP</sequence>
<evidence type="ECO:0000313" key="10">
    <source>
        <dbReference type="EMBL" id="CAI5791689.1"/>
    </source>
</evidence>
<feature type="domain" description="PELP1 middle" evidence="8">
    <location>
        <begin position="553"/>
        <end position="621"/>
    </location>
</feature>
<evidence type="ECO:0000256" key="1">
    <source>
        <dbReference type="ARBA" id="ARBA00004123"/>
    </source>
</evidence>
<feature type="compositionally biased region" description="Acidic residues" evidence="7">
    <location>
        <begin position="846"/>
        <end position="924"/>
    </location>
</feature>
<feature type="region of interest" description="Disordered" evidence="7">
    <location>
        <begin position="625"/>
        <end position="708"/>
    </location>
</feature>
<feature type="compositionally biased region" description="Acidic residues" evidence="7">
    <location>
        <begin position="958"/>
        <end position="970"/>
    </location>
</feature>
<feature type="compositionally biased region" description="Low complexity" evidence="7">
    <location>
        <begin position="641"/>
        <end position="651"/>
    </location>
</feature>
<name>A0AA35L8U9_9SAUR</name>
<feature type="compositionally biased region" description="Low complexity" evidence="7">
    <location>
        <begin position="1049"/>
        <end position="1063"/>
    </location>
</feature>
<dbReference type="Pfam" id="PF08166">
    <property type="entry name" value="PELP1_HEAT"/>
    <property type="match status" value="2"/>
</dbReference>
<feature type="compositionally biased region" description="Low complexity" evidence="7">
    <location>
        <begin position="812"/>
        <end position="825"/>
    </location>
</feature>
<evidence type="ECO:0000256" key="6">
    <source>
        <dbReference type="ARBA" id="ARBA00023242"/>
    </source>
</evidence>
<feature type="compositionally biased region" description="Pro residues" evidence="7">
    <location>
        <begin position="627"/>
        <end position="640"/>
    </location>
</feature>
<keyword evidence="6" id="KW-0539">Nucleus</keyword>
<evidence type="ECO:0000256" key="2">
    <source>
        <dbReference type="ARBA" id="ARBA00004496"/>
    </source>
</evidence>
<comment type="subcellular location">
    <subcellularLocation>
        <location evidence="2">Cytoplasm</location>
    </subcellularLocation>
    <subcellularLocation>
        <location evidence="1">Nucleus</location>
    </subcellularLocation>
</comment>
<evidence type="ECO:0000259" key="8">
    <source>
        <dbReference type="Pfam" id="PF08166"/>
    </source>
</evidence>
<feature type="compositionally biased region" description="Basic and acidic residues" evidence="7">
    <location>
        <begin position="463"/>
        <end position="472"/>
    </location>
</feature>
<feature type="compositionally biased region" description="Basic and acidic residues" evidence="7">
    <location>
        <begin position="996"/>
        <end position="1005"/>
    </location>
</feature>
<evidence type="ECO:0000256" key="7">
    <source>
        <dbReference type="SAM" id="MobiDB-lite"/>
    </source>
</evidence>
<dbReference type="InterPro" id="IPR012583">
    <property type="entry name" value="RIX1_N"/>
</dbReference>
<feature type="compositionally biased region" description="Pro residues" evidence="7">
    <location>
        <begin position="652"/>
        <end position="670"/>
    </location>
</feature>
<keyword evidence="11" id="KW-1185">Reference proteome</keyword>
<dbReference type="PANTHER" id="PTHR34105">
    <property type="entry name" value="PROLINE-, GLUTAMIC ACID- AND LEUCINE-RICH PROTEIN 1"/>
    <property type="match status" value="1"/>
</dbReference>
<feature type="domain" description="Pre-rRNA-processing protein RIX1 N-terminal" evidence="9">
    <location>
        <begin position="85"/>
        <end position="215"/>
    </location>
</feature>
<feature type="region of interest" description="Disordered" evidence="7">
    <location>
        <begin position="764"/>
        <end position="1111"/>
    </location>
</feature>
<feature type="domain" description="PELP1 middle" evidence="8">
    <location>
        <begin position="412"/>
        <end position="468"/>
    </location>
</feature>
<gene>
    <name evidence="10" type="ORF">PODLI_1B036480</name>
</gene>
<feature type="compositionally biased region" description="Low complexity" evidence="7">
    <location>
        <begin position="1020"/>
        <end position="1030"/>
    </location>
</feature>
<dbReference type="Pfam" id="PF08167">
    <property type="entry name" value="RIX1"/>
    <property type="match status" value="1"/>
</dbReference>
<dbReference type="SUPFAM" id="SSF48371">
    <property type="entry name" value="ARM repeat"/>
    <property type="match status" value="1"/>
</dbReference>
<dbReference type="GO" id="GO:0005634">
    <property type="term" value="C:nucleus"/>
    <property type="evidence" value="ECO:0007669"/>
    <property type="project" value="UniProtKB-SubCell"/>
</dbReference>
<evidence type="ECO:0000313" key="11">
    <source>
        <dbReference type="Proteomes" id="UP001178461"/>
    </source>
</evidence>
<feature type="compositionally biased region" description="Basic and acidic residues" evidence="7">
    <location>
        <begin position="1032"/>
        <end position="1043"/>
    </location>
</feature>
<feature type="compositionally biased region" description="Pro residues" evidence="7">
    <location>
        <begin position="678"/>
        <end position="694"/>
    </location>
</feature>